<keyword evidence="3" id="KW-1185">Reference proteome</keyword>
<dbReference type="SUPFAM" id="SSF51735">
    <property type="entry name" value="NAD(P)-binding Rossmann-fold domains"/>
    <property type="match status" value="1"/>
</dbReference>
<organism evidence="2 3">
    <name type="scientific">Streptomyces glebosus</name>
    <dbReference type="NCBI Taxonomy" id="249580"/>
    <lineage>
        <taxon>Bacteria</taxon>
        <taxon>Bacillati</taxon>
        <taxon>Actinomycetota</taxon>
        <taxon>Actinomycetes</taxon>
        <taxon>Kitasatosporales</taxon>
        <taxon>Streptomycetaceae</taxon>
        <taxon>Streptomyces</taxon>
    </lineage>
</organism>
<sequence>MTKLKVLIAGMGYAGSRFLTALRSLDGQQGTGAELELAYHARRKSREDIPYFLSLEQALADFAPDVVIVAVTDSAHAEILTGLAGYEGFVLAEKPLTSIHDDLDDVAHSLRHTCGFALDLVERYSDATMALRDYVRRHDLRLVRAHATWGKDRINDHRPTVGVTSEVIHSLDLLRWIAPGTDAVEPRDVVGVASDFSISGPAVLDSIALTATLGAAPITVYSSFTNITRQRTVDCTFRAPDDRLIYATAVYDTPVWDADYLRIWQRDQGREKTLLEVDTRHAQVPDHLSAIVKLRRLVADVLRYVHCREIPEVAFAGLAESVQLQQLLNTIETTARVTGPARYFPVGREVTAEVDWERLG</sequence>
<evidence type="ECO:0000259" key="1">
    <source>
        <dbReference type="Pfam" id="PF01408"/>
    </source>
</evidence>
<dbReference type="EMBL" id="BLIO01000001">
    <property type="protein sequence ID" value="GFE19526.1"/>
    <property type="molecule type" value="Genomic_DNA"/>
</dbReference>
<dbReference type="Pfam" id="PF01408">
    <property type="entry name" value="GFO_IDH_MocA"/>
    <property type="match status" value="1"/>
</dbReference>
<proteinExistence type="predicted"/>
<dbReference type="Gene3D" id="3.40.50.720">
    <property type="entry name" value="NAD(P)-binding Rossmann-like Domain"/>
    <property type="match status" value="1"/>
</dbReference>
<reference evidence="2 3" key="1">
    <citation type="submission" date="2019-12" db="EMBL/GenBank/DDBJ databases">
        <title>Whole genome shotgun sequence of Streptomyces hygroscopicus subsp. glebosus NBRC 13786.</title>
        <authorList>
            <person name="Ichikawa N."/>
            <person name="Kimura A."/>
            <person name="Kitahashi Y."/>
            <person name="Komaki H."/>
            <person name="Tamura T."/>
        </authorList>
    </citation>
    <scope>NUCLEOTIDE SEQUENCE [LARGE SCALE GENOMIC DNA]</scope>
    <source>
        <strain evidence="2 3">NBRC 13786</strain>
    </source>
</reference>
<dbReference type="PANTHER" id="PTHR43377">
    <property type="entry name" value="BILIVERDIN REDUCTASE A"/>
    <property type="match status" value="1"/>
</dbReference>
<dbReference type="Gene3D" id="3.30.360.10">
    <property type="entry name" value="Dihydrodipicolinate Reductase, domain 2"/>
    <property type="match status" value="1"/>
</dbReference>
<dbReference type="RefSeq" id="WP_223123616.1">
    <property type="nucleotide sequence ID" value="NZ_BLIO01000001.1"/>
</dbReference>
<evidence type="ECO:0000313" key="3">
    <source>
        <dbReference type="Proteomes" id="UP000430079"/>
    </source>
</evidence>
<dbReference type="InterPro" id="IPR036291">
    <property type="entry name" value="NAD(P)-bd_dom_sf"/>
</dbReference>
<evidence type="ECO:0000313" key="2">
    <source>
        <dbReference type="EMBL" id="GFE19526.1"/>
    </source>
</evidence>
<dbReference type="PANTHER" id="PTHR43377:SF1">
    <property type="entry name" value="BILIVERDIN REDUCTASE A"/>
    <property type="match status" value="1"/>
</dbReference>
<accession>A0A640TB58</accession>
<name>A0A640TB58_9ACTN</name>
<protein>
    <recommendedName>
        <fullName evidence="1">Gfo/Idh/MocA-like oxidoreductase N-terminal domain-containing protein</fullName>
    </recommendedName>
</protein>
<feature type="domain" description="Gfo/Idh/MocA-like oxidoreductase N-terminal" evidence="1">
    <location>
        <begin position="4"/>
        <end position="111"/>
    </location>
</feature>
<dbReference type="AlphaFoldDB" id="A0A640TB58"/>
<dbReference type="GO" id="GO:0000166">
    <property type="term" value="F:nucleotide binding"/>
    <property type="evidence" value="ECO:0007669"/>
    <property type="project" value="InterPro"/>
</dbReference>
<dbReference type="InterPro" id="IPR051450">
    <property type="entry name" value="Gfo/Idh/MocA_Oxidoreductases"/>
</dbReference>
<gene>
    <name evidence="2" type="ORF">Sgleb_75730</name>
</gene>
<comment type="caution">
    <text evidence="2">The sequence shown here is derived from an EMBL/GenBank/DDBJ whole genome shotgun (WGS) entry which is preliminary data.</text>
</comment>
<dbReference type="Proteomes" id="UP000430079">
    <property type="component" value="Unassembled WGS sequence"/>
</dbReference>
<dbReference type="InterPro" id="IPR000683">
    <property type="entry name" value="Gfo/Idh/MocA-like_OxRdtase_N"/>
</dbReference>